<dbReference type="SUPFAM" id="SSF50814">
    <property type="entry name" value="Lipocalins"/>
    <property type="match status" value="1"/>
</dbReference>
<accession>A0AAV4RI15</accession>
<evidence type="ECO:0000313" key="1">
    <source>
        <dbReference type="EMBL" id="GIY20169.1"/>
    </source>
</evidence>
<sequence length="171" mass="19236">MNAINCQRETYFLNQNGMSVYFNTSKNYAELQRYTNGTLKPKSSYKGELSLSLNNFPRRFDFKVLHVNYSQVAVEYTCLPGALNYTASVTVLHRQPVHLRDINSGLQALNLTGIVPNELKNSIRLCGVCDKMSLLDSVVAGAFQSFSALRYRNKDLFPLVEDSAVLAGKRK</sequence>
<dbReference type="EMBL" id="BPLR01007845">
    <property type="protein sequence ID" value="GIY20169.1"/>
    <property type="molecule type" value="Genomic_DNA"/>
</dbReference>
<evidence type="ECO:0000313" key="2">
    <source>
        <dbReference type="Proteomes" id="UP001054945"/>
    </source>
</evidence>
<keyword evidence="2" id="KW-1185">Reference proteome</keyword>
<dbReference type="Gene3D" id="2.40.128.20">
    <property type="match status" value="1"/>
</dbReference>
<protein>
    <submittedName>
        <fullName evidence="1">Uncharacterized protein</fullName>
    </submittedName>
</protein>
<organism evidence="1 2">
    <name type="scientific">Caerostris extrusa</name>
    <name type="common">Bark spider</name>
    <name type="synonym">Caerostris bankana</name>
    <dbReference type="NCBI Taxonomy" id="172846"/>
    <lineage>
        <taxon>Eukaryota</taxon>
        <taxon>Metazoa</taxon>
        <taxon>Ecdysozoa</taxon>
        <taxon>Arthropoda</taxon>
        <taxon>Chelicerata</taxon>
        <taxon>Arachnida</taxon>
        <taxon>Araneae</taxon>
        <taxon>Araneomorphae</taxon>
        <taxon>Entelegynae</taxon>
        <taxon>Araneoidea</taxon>
        <taxon>Araneidae</taxon>
        <taxon>Caerostris</taxon>
    </lineage>
</organism>
<gene>
    <name evidence="1" type="primary">AVEN_219571_1</name>
    <name evidence="1" type="ORF">CEXT_460371</name>
</gene>
<dbReference type="Proteomes" id="UP001054945">
    <property type="component" value="Unassembled WGS sequence"/>
</dbReference>
<proteinExistence type="predicted"/>
<reference evidence="1 2" key="1">
    <citation type="submission" date="2021-06" db="EMBL/GenBank/DDBJ databases">
        <title>Caerostris extrusa draft genome.</title>
        <authorList>
            <person name="Kono N."/>
            <person name="Arakawa K."/>
        </authorList>
    </citation>
    <scope>NUCLEOTIDE SEQUENCE [LARGE SCALE GENOMIC DNA]</scope>
</reference>
<dbReference type="InterPro" id="IPR012674">
    <property type="entry name" value="Calycin"/>
</dbReference>
<comment type="caution">
    <text evidence="1">The sequence shown here is derived from an EMBL/GenBank/DDBJ whole genome shotgun (WGS) entry which is preliminary data.</text>
</comment>
<name>A0AAV4RI15_CAEEX</name>
<dbReference type="AlphaFoldDB" id="A0AAV4RI15"/>